<feature type="domain" description="C2H2-type" evidence="14">
    <location>
        <begin position="974"/>
        <end position="1002"/>
    </location>
</feature>
<evidence type="ECO:0000256" key="12">
    <source>
        <dbReference type="PROSITE-ProRule" id="PRU00042"/>
    </source>
</evidence>
<dbReference type="SUPFAM" id="SSF82199">
    <property type="entry name" value="SET domain"/>
    <property type="match status" value="1"/>
</dbReference>
<dbReference type="GO" id="GO:0005634">
    <property type="term" value="C:nucleus"/>
    <property type="evidence" value="ECO:0007669"/>
    <property type="project" value="UniProtKB-SubCell"/>
</dbReference>
<comment type="caution">
    <text evidence="16">The sequence shown here is derived from an EMBL/GenBank/DDBJ whole genome shotgun (WGS) entry which is preliminary data.</text>
</comment>
<feature type="domain" description="C2H2-type" evidence="14">
    <location>
        <begin position="320"/>
        <end position="348"/>
    </location>
</feature>
<evidence type="ECO:0000256" key="10">
    <source>
        <dbReference type="ARBA" id="ARBA00023163"/>
    </source>
</evidence>
<evidence type="ECO:0000256" key="8">
    <source>
        <dbReference type="ARBA" id="ARBA00022833"/>
    </source>
</evidence>
<sequence length="2225" mass="252188">MATSQDFFCMQIHQLSSSLVKISRRSFEEVKMALALNQEKMGTLFEGVLLDEPTIPLSFEDNFDSQTGVALQDALTPPGSIKDYEEQLTLPKPPDAFPGDKPKMKELTIPLDRLRVATNCVTKKLELEEDEYIYAGLGIFAKDRFESDVVFGPYWGQKITVSDLTPNVDQSYMWDIIENGLVTHVIDARDEKYSNWLRFVNCARNEDEQNLIAFQYRGHIYYRSFKVIEPGMELLVWYGDRYACDLDILQKENKPSDGPIQCQKCFMICSGPISLASHNKFRCQMNSEHDRWRCIHCDRSFKSQHSLHFHKNIHKGLRPFTCRICGKAFTHPASRNRHYHSFHVDKVSIVCKICGKAFSDENGLKSHSCTKTCIQNRQHGDQSFVSAFALSKHMRVHEKQRDTPYQCKQCLKFFSSSKSLNRHIKLHETSHTASSQKKAPAGQKCQHCGNVFSSAVALSNHMRMHEKQFRINACPICKVSNYSGSLARHMRKKHPGAKVIRCGKCGKVCADKRVLAVHIAIRHPVKRNSLKQGHGQGKAKKRISNLVSVKRKCDQMATSRKKSVNSNVMPRQTNGNISCEICFAVFPSSKLMHCHRASHFRKSLMSSPAESVVPSRRSEDLAESNNKLRCNISHKGSSSSDTSCSHSSISLSERPTVASDINQHQPNCNLNAQSPNPGGSSTGSLCCTICKKSFSTVTSLRSHKASHTRSHTTSKALNIGLFPKKTPTIHEQQTYLNAESMNTPAATFRCLDCNKTFRTGRSLRSHKSDHGRLFTSGRLPLNPMLKSSQPSEEDSRNPSVEECDSNKAESVNTPAATFRCLDCNKTFPTGRSLRSHKSHHGRLFTSGRFPLNPLLKSSQPSEEDSRDTSLEECDSSKPMRQNSGSKSEGKRENPSEQALTKTFGTLLDKNFKSTSKRELFSCGKCGKAFISKRNLARHKGHHSRSNHLKLFSTKFSQTSSNFKLAANTDNQKRYECSTCLESFYSGSALVNHQRRIHKDANSNFICPFCDKIFLTRASLLLHKQDLHSSSDPFTCKHCNGRFSSKYSRNNHLCLSEGSPCLANEVSFSNNQCSRSGQSAPLMHSISNHGRLTNSCLSTQRKRQHSGSSSIHHQGEPKENITLVRKVRKVDLSKVRKESVATKGGVIGSSDEPYLCDVCFEPFKTKIGLNNHKRSHIGRSEPFICSICHRGFVSKRNLRRHRKLHSSSPEVKVFPFACFTCSKPFQSYSGLYKHKKRCPGKANPYSFGKMRTKDGLDDHERINLEMKTSEGKWQCQYCEKEFQRRCNLRRHVSKKHAKQPKLQTQGFPSPGMKSTETYWKCQHCERQFRTEFGLLRHVEKRHDKRAWVARQESYKTLRDNKNPWNCLYCGNEFNSIHGIRKHVSRKHPGRKKIYGRRTCSPEERKESRDVSEHSEKRTVKRMVMAIRCQYCNRGFPTVSKRYKHVMLVHKEELVSLPLPDHNRLKNESENIPITIHPKDLESQDCKEIDEDETTGDEEHRGATKSKSLPHLMKPGGNTGALDYSFYCKYCKKGFLNKCSCRRHEFRLHEKKLKSTSTVSQDSKEAAGNKAKPTGQHFSEVKSKSLTGLSKAITKRSALDFNSYCRYCKKRFLNKSSCRRHELRLHEKRLNSSSAAAQNSKEAVEKARTNTRQHLVGMHELRLHETQRKASSAVAQNRKEATENETSNADQHVGERESKPPTRLSKARSELSTLDLGFHCRYCRKGFLHKSSCRRHELRVHKKEIKSSSAVAQSSKVAAENDTSCAGQHLGEAKSKPPSRPKKATIKRSALDYNFCCRYCRKWFFARSSRRKHELKFHANQLESSSASLMVQNCKTEEQKPFDKRAISSEGKLSVKLLAKTCSDGPKTRVVFDSDIPKRNKAFPCQHCSRQFITVSRRYKHNLLVHSKQWNLGSSTSQVNVTAVTDRSDAKFTTHGCRVLRKKSSLHQIEPLGGSDNVMNISTVVYSSEVSASVSSTHLNTITGQDRTDPRPVSSVLPCYEDERDISASFDERTFSASKSLDQISQKTLILLKRESLDGFVNEVGLPTLFHSGESSSSRGISSRYTETDEENLNAKLTETMVCCEENGDLSLSSVKITFPTSNLLGKPLQKGSKVQPIGHLSHEFDYYSSLHEPMSFEGRKMLTQSNSMELCGSFSAGSRLYEHSPLVHSKSDGLADQDLIAWENGPVNKPSQAIPHQHIENHIFEKQCIREPFFPNYLLHRNGIHL</sequence>
<feature type="compositionally biased region" description="Basic residues" evidence="13">
    <location>
        <begin position="833"/>
        <end position="842"/>
    </location>
</feature>
<dbReference type="InterPro" id="IPR001214">
    <property type="entry name" value="SET_dom"/>
</dbReference>
<evidence type="ECO:0000256" key="4">
    <source>
        <dbReference type="ARBA" id="ARBA00022691"/>
    </source>
</evidence>
<feature type="region of interest" description="Disordered" evidence="13">
    <location>
        <begin position="1763"/>
        <end position="1782"/>
    </location>
</feature>
<dbReference type="SUPFAM" id="SSF57667">
    <property type="entry name" value="beta-beta-alpha zinc fingers"/>
    <property type="match status" value="8"/>
</dbReference>
<gene>
    <name evidence="16" type="ORF">P5673_011206</name>
</gene>
<feature type="domain" description="C2H2-type" evidence="14">
    <location>
        <begin position="818"/>
        <end position="840"/>
    </location>
</feature>
<evidence type="ECO:0000259" key="15">
    <source>
        <dbReference type="PROSITE" id="PS50280"/>
    </source>
</evidence>
<dbReference type="Proteomes" id="UP001249851">
    <property type="component" value="Unassembled WGS sequence"/>
</dbReference>
<evidence type="ECO:0000256" key="11">
    <source>
        <dbReference type="ARBA" id="ARBA00023242"/>
    </source>
</evidence>
<keyword evidence="10" id="KW-0804">Transcription</keyword>
<organism evidence="16 17">
    <name type="scientific">Acropora cervicornis</name>
    <name type="common">Staghorn coral</name>
    <dbReference type="NCBI Taxonomy" id="6130"/>
    <lineage>
        <taxon>Eukaryota</taxon>
        <taxon>Metazoa</taxon>
        <taxon>Cnidaria</taxon>
        <taxon>Anthozoa</taxon>
        <taxon>Hexacorallia</taxon>
        <taxon>Scleractinia</taxon>
        <taxon>Astrocoeniina</taxon>
        <taxon>Acroporidae</taxon>
        <taxon>Acropora</taxon>
    </lineage>
</organism>
<dbReference type="PANTHER" id="PTHR16515">
    <property type="entry name" value="PR DOMAIN ZINC FINGER PROTEIN"/>
    <property type="match status" value="1"/>
</dbReference>
<feature type="domain" description="SET" evidence="15">
    <location>
        <begin position="123"/>
        <end position="239"/>
    </location>
</feature>
<evidence type="ECO:0000256" key="7">
    <source>
        <dbReference type="ARBA" id="ARBA00022771"/>
    </source>
</evidence>
<feature type="domain" description="C2H2-type" evidence="14">
    <location>
        <begin position="1793"/>
        <end position="1821"/>
    </location>
</feature>
<keyword evidence="11" id="KW-0539">Nucleus</keyword>
<dbReference type="GO" id="GO:0042054">
    <property type="term" value="F:histone methyltransferase activity"/>
    <property type="evidence" value="ECO:0007669"/>
    <property type="project" value="InterPro"/>
</dbReference>
<feature type="domain" description="C2H2-type" evidence="14">
    <location>
        <begin position="1363"/>
        <end position="1391"/>
    </location>
</feature>
<dbReference type="GO" id="GO:0032259">
    <property type="term" value="P:methylation"/>
    <property type="evidence" value="ECO:0007669"/>
    <property type="project" value="UniProtKB-KW"/>
</dbReference>
<feature type="domain" description="C2H2-type" evidence="14">
    <location>
        <begin position="685"/>
        <end position="712"/>
    </location>
</feature>
<dbReference type="Pfam" id="PF00096">
    <property type="entry name" value="zf-C2H2"/>
    <property type="match status" value="4"/>
</dbReference>
<dbReference type="CDD" id="cd19193">
    <property type="entry name" value="PR-SET_PRDM7_9"/>
    <property type="match status" value="1"/>
</dbReference>
<dbReference type="InterPro" id="IPR036236">
    <property type="entry name" value="Znf_C2H2_sf"/>
</dbReference>
<feature type="domain" description="C2H2-type" evidence="14">
    <location>
        <begin position="1716"/>
        <end position="1744"/>
    </location>
</feature>
<dbReference type="Pfam" id="PF13912">
    <property type="entry name" value="zf-C2H2_6"/>
    <property type="match status" value="4"/>
</dbReference>
<feature type="domain" description="C2H2-type" evidence="14">
    <location>
        <begin position="1272"/>
        <end position="1300"/>
    </location>
</feature>
<comment type="subcellular location">
    <subcellularLocation>
        <location evidence="1">Nucleus</location>
    </subcellularLocation>
</comment>
<evidence type="ECO:0000256" key="5">
    <source>
        <dbReference type="ARBA" id="ARBA00022723"/>
    </source>
</evidence>
<feature type="compositionally biased region" description="Basic residues" evidence="13">
    <location>
        <begin position="1383"/>
        <end position="1394"/>
    </location>
</feature>
<dbReference type="SMART" id="SM00317">
    <property type="entry name" value="SET"/>
    <property type="match status" value="1"/>
</dbReference>
<evidence type="ECO:0000313" key="17">
    <source>
        <dbReference type="Proteomes" id="UP001249851"/>
    </source>
</evidence>
<accession>A0AAD9QQH9</accession>
<evidence type="ECO:0000256" key="1">
    <source>
        <dbReference type="ARBA" id="ARBA00004123"/>
    </source>
</evidence>
<keyword evidence="7 12" id="KW-0863">Zinc-finger</keyword>
<dbReference type="GO" id="GO:0010468">
    <property type="term" value="P:regulation of gene expression"/>
    <property type="evidence" value="ECO:0007669"/>
    <property type="project" value="TreeGrafter"/>
</dbReference>
<feature type="domain" description="C2H2-type" evidence="14">
    <location>
        <begin position="292"/>
        <end position="319"/>
    </location>
</feature>
<keyword evidence="17" id="KW-1185">Reference proteome</keyword>
<keyword evidence="6" id="KW-0677">Repeat</keyword>
<dbReference type="Gene3D" id="2.170.270.10">
    <property type="entry name" value="SET domain"/>
    <property type="match status" value="1"/>
</dbReference>
<protein>
    <submittedName>
        <fullName evidence="16">Zinc finger protein 208</fullName>
    </submittedName>
</protein>
<feature type="domain" description="C2H2-type" evidence="14">
    <location>
        <begin position="443"/>
        <end position="470"/>
    </location>
</feature>
<dbReference type="InterPro" id="IPR044417">
    <property type="entry name" value="PRDM7_9_PR-SET"/>
</dbReference>
<feature type="region of interest" description="Disordered" evidence="13">
    <location>
        <begin position="762"/>
        <end position="808"/>
    </location>
</feature>
<reference evidence="16" key="1">
    <citation type="journal article" date="2023" name="G3 (Bethesda)">
        <title>Whole genome assembly and annotation of the endangered Caribbean coral Acropora cervicornis.</title>
        <authorList>
            <person name="Selwyn J.D."/>
            <person name="Vollmer S.V."/>
        </authorList>
    </citation>
    <scope>NUCLEOTIDE SEQUENCE</scope>
    <source>
        <strain evidence="16">K2</strain>
    </source>
</reference>
<evidence type="ECO:0000256" key="6">
    <source>
        <dbReference type="ARBA" id="ARBA00022737"/>
    </source>
</evidence>
<dbReference type="EMBL" id="JARQWQ010000020">
    <property type="protein sequence ID" value="KAK2565255.1"/>
    <property type="molecule type" value="Genomic_DNA"/>
</dbReference>
<keyword evidence="2" id="KW-0489">Methyltransferase</keyword>
<feature type="domain" description="C2H2-type" evidence="14">
    <location>
        <begin position="748"/>
        <end position="770"/>
    </location>
</feature>
<feature type="domain" description="C2H2-type" evidence="14">
    <location>
        <begin position="1215"/>
        <end position="1243"/>
    </location>
</feature>
<dbReference type="InterPro" id="IPR050331">
    <property type="entry name" value="Zinc_finger"/>
</dbReference>
<keyword evidence="8" id="KW-0862">Zinc</keyword>
<dbReference type="InterPro" id="IPR046341">
    <property type="entry name" value="SET_dom_sf"/>
</dbReference>
<dbReference type="PROSITE" id="PS50157">
    <property type="entry name" value="ZINC_FINGER_C2H2_2"/>
    <property type="match status" value="21"/>
</dbReference>
<feature type="domain" description="C2H2-type" evidence="14">
    <location>
        <begin position="1004"/>
        <end position="1032"/>
    </location>
</feature>
<feature type="region of interest" description="Disordered" evidence="13">
    <location>
        <begin position="831"/>
        <end position="899"/>
    </location>
</feature>
<proteinExistence type="predicted"/>
<feature type="domain" description="C2H2-type" evidence="14">
    <location>
        <begin position="920"/>
        <end position="947"/>
    </location>
</feature>
<feature type="domain" description="C2H2-type" evidence="14">
    <location>
        <begin position="405"/>
        <end position="432"/>
    </location>
</feature>
<evidence type="ECO:0000313" key="16">
    <source>
        <dbReference type="EMBL" id="KAK2565255.1"/>
    </source>
</evidence>
<dbReference type="PANTHER" id="PTHR16515:SF49">
    <property type="entry name" value="GASTRULA ZINC FINGER PROTEIN XLCGF49.1-LIKE-RELATED"/>
    <property type="match status" value="1"/>
</dbReference>
<keyword evidence="4" id="KW-0949">S-adenosyl-L-methionine</keyword>
<feature type="region of interest" description="Disordered" evidence="13">
    <location>
        <begin position="605"/>
        <end position="649"/>
    </location>
</feature>
<evidence type="ECO:0000256" key="3">
    <source>
        <dbReference type="ARBA" id="ARBA00022679"/>
    </source>
</evidence>
<feature type="region of interest" description="Disordered" evidence="13">
    <location>
        <begin position="1552"/>
        <end position="1576"/>
    </location>
</feature>
<dbReference type="Pfam" id="PF21549">
    <property type="entry name" value="PRDM2_PR"/>
    <property type="match status" value="1"/>
</dbReference>
<evidence type="ECO:0000256" key="13">
    <source>
        <dbReference type="SAM" id="MobiDB-lite"/>
    </source>
</evidence>
<dbReference type="PROSITE" id="PS50280">
    <property type="entry name" value="SET"/>
    <property type="match status" value="1"/>
</dbReference>
<reference evidence="16" key="2">
    <citation type="journal article" date="2023" name="Science">
        <title>Genomic signatures of disease resistance in endangered staghorn corals.</title>
        <authorList>
            <person name="Vollmer S.V."/>
            <person name="Selwyn J.D."/>
            <person name="Despard B.A."/>
            <person name="Roesel C.L."/>
        </authorList>
    </citation>
    <scope>NUCLEOTIDE SEQUENCE</scope>
    <source>
        <strain evidence="16">K2</strain>
    </source>
</reference>
<name>A0AAD9QQH9_ACRCE</name>
<evidence type="ECO:0000256" key="2">
    <source>
        <dbReference type="ARBA" id="ARBA00022603"/>
    </source>
</evidence>
<feature type="domain" description="C2H2-type" evidence="14">
    <location>
        <begin position="1182"/>
        <end position="1209"/>
    </location>
</feature>
<feature type="domain" description="C2H2-type" evidence="14">
    <location>
        <begin position="1153"/>
        <end position="1180"/>
    </location>
</feature>
<feature type="region of interest" description="Disordered" evidence="13">
    <location>
        <begin position="1383"/>
        <end position="1415"/>
    </location>
</feature>
<dbReference type="InterPro" id="IPR013087">
    <property type="entry name" value="Znf_C2H2_type"/>
</dbReference>
<feature type="domain" description="C2H2-type" evidence="14">
    <location>
        <begin position="1524"/>
        <end position="1552"/>
    </location>
</feature>
<keyword evidence="3" id="KW-0808">Transferase</keyword>
<feature type="domain" description="C2H2-type" evidence="14">
    <location>
        <begin position="1318"/>
        <end position="1341"/>
    </location>
</feature>
<feature type="compositionally biased region" description="Low complexity" evidence="13">
    <location>
        <begin position="633"/>
        <end position="649"/>
    </location>
</feature>
<evidence type="ECO:0000259" key="14">
    <source>
        <dbReference type="PROSITE" id="PS50157"/>
    </source>
</evidence>
<dbReference type="GO" id="GO:0008270">
    <property type="term" value="F:zinc ion binding"/>
    <property type="evidence" value="ECO:0007669"/>
    <property type="project" value="UniProtKB-KW"/>
</dbReference>
<feature type="region of interest" description="Disordered" evidence="13">
    <location>
        <begin position="1663"/>
        <end position="1706"/>
    </location>
</feature>
<dbReference type="PROSITE" id="PS00028">
    <property type="entry name" value="ZINC_FINGER_C2H2_1"/>
    <property type="match status" value="22"/>
</dbReference>
<evidence type="ECO:0000256" key="9">
    <source>
        <dbReference type="ARBA" id="ARBA00023015"/>
    </source>
</evidence>
<feature type="domain" description="C2H2-type" evidence="14">
    <location>
        <begin position="1881"/>
        <end position="1909"/>
    </location>
</feature>
<feature type="region of interest" description="Disordered" evidence="13">
    <location>
        <begin position="1096"/>
        <end position="1119"/>
    </location>
</feature>
<feature type="compositionally biased region" description="Basic and acidic residues" evidence="13">
    <location>
        <begin position="1398"/>
        <end position="1415"/>
    </location>
</feature>
<feature type="region of interest" description="Disordered" evidence="13">
    <location>
        <begin position="1489"/>
        <end position="1510"/>
    </location>
</feature>
<keyword evidence="5" id="KW-0479">Metal-binding</keyword>
<keyword evidence="9" id="KW-0805">Transcription regulation</keyword>
<dbReference type="SMART" id="SM00355">
    <property type="entry name" value="ZnF_C2H2"/>
    <property type="match status" value="28"/>
</dbReference>
<dbReference type="Gene3D" id="3.30.160.60">
    <property type="entry name" value="Classic Zinc Finger"/>
    <property type="match status" value="9"/>
</dbReference>
<feature type="compositionally biased region" description="Basic and acidic residues" evidence="13">
    <location>
        <begin position="866"/>
        <end position="877"/>
    </location>
</feature>
<feature type="domain" description="C2H2-type" evidence="14">
    <location>
        <begin position="349"/>
        <end position="367"/>
    </location>
</feature>